<keyword evidence="2" id="KW-0547">Nucleotide-binding</keyword>
<evidence type="ECO:0000256" key="1">
    <source>
        <dbReference type="ARBA" id="ARBA00022448"/>
    </source>
</evidence>
<reference evidence="5 6" key="1">
    <citation type="submission" date="2018-06" db="EMBL/GenBank/DDBJ databases">
        <title>Isolation of heavy metals resistant Paenibacillus silvae NC2 from Gold-Copper mine in ZiJin, China.</title>
        <authorList>
            <person name="Xu J."/>
            <person name="Mazhar H.S."/>
            <person name="Rensing C."/>
        </authorList>
    </citation>
    <scope>NUCLEOTIDE SEQUENCE [LARGE SCALE GENOMIC DNA]</scope>
    <source>
        <strain evidence="5 6">NC2</strain>
    </source>
</reference>
<accession>A0A2W6QE61</accession>
<evidence type="ECO:0000313" key="6">
    <source>
        <dbReference type="Proteomes" id="UP000249204"/>
    </source>
</evidence>
<dbReference type="PANTHER" id="PTHR43776">
    <property type="entry name" value="TRANSPORT ATP-BINDING PROTEIN"/>
    <property type="match status" value="1"/>
</dbReference>
<dbReference type="InterPro" id="IPR003593">
    <property type="entry name" value="AAA+_ATPase"/>
</dbReference>
<dbReference type="InterPro" id="IPR017871">
    <property type="entry name" value="ABC_transporter-like_CS"/>
</dbReference>
<name>A0A2W6QE61_9BACL</name>
<dbReference type="InterPro" id="IPR003439">
    <property type="entry name" value="ABC_transporter-like_ATP-bd"/>
</dbReference>
<evidence type="ECO:0000313" key="5">
    <source>
        <dbReference type="EMBL" id="PZT55523.1"/>
    </source>
</evidence>
<dbReference type="AlphaFoldDB" id="A0A2W6QE61"/>
<sequence>MNTRVGCWMLYLSWRRICMTDKRGPILKLNQVCKTYDLKGQQSVQALQNINLALYPGECLGIVGQSGSGKSSLAKCVTQLEQVTSGEIWYRQQEITRLKGEKLRQMRKQIQMVFQEPAAIFNPRMKVGRFICEPLLNYKMMKREQAVQEMLVLLERVGLSAADADKYPHELSGGQQQRAVIARAIGLRPDVILYDEATSALDVSIQQQILDLLIELRRETGGSSIFISHDLAVVQQVSDRIAVMHEGKVVEIVDSSKLTSSANHGYTRGLMSSALSLRALRDSRQMQERIEVLAGSR</sequence>
<dbReference type="EMBL" id="QKWW01000030">
    <property type="protein sequence ID" value="PZT55523.1"/>
    <property type="molecule type" value="Genomic_DNA"/>
</dbReference>
<dbReference type="GO" id="GO:0005524">
    <property type="term" value="F:ATP binding"/>
    <property type="evidence" value="ECO:0007669"/>
    <property type="project" value="UniProtKB-KW"/>
</dbReference>
<keyword evidence="1" id="KW-0813">Transport</keyword>
<dbReference type="GO" id="GO:0016887">
    <property type="term" value="F:ATP hydrolysis activity"/>
    <property type="evidence" value="ECO:0007669"/>
    <property type="project" value="InterPro"/>
</dbReference>
<dbReference type="InterPro" id="IPR027417">
    <property type="entry name" value="P-loop_NTPase"/>
</dbReference>
<protein>
    <submittedName>
        <fullName evidence="5">Peptide ABC transporter ATP-binding protein</fullName>
    </submittedName>
</protein>
<keyword evidence="3 5" id="KW-0067">ATP-binding</keyword>
<evidence type="ECO:0000259" key="4">
    <source>
        <dbReference type="PROSITE" id="PS50893"/>
    </source>
</evidence>
<evidence type="ECO:0000256" key="2">
    <source>
        <dbReference type="ARBA" id="ARBA00022741"/>
    </source>
</evidence>
<evidence type="ECO:0000256" key="3">
    <source>
        <dbReference type="ARBA" id="ARBA00022840"/>
    </source>
</evidence>
<gene>
    <name evidence="5" type="ORF">DN757_11625</name>
</gene>
<feature type="domain" description="ABC transporter" evidence="4">
    <location>
        <begin position="27"/>
        <end position="271"/>
    </location>
</feature>
<dbReference type="CDD" id="cd03257">
    <property type="entry name" value="ABC_NikE_OppD_transporters"/>
    <property type="match status" value="1"/>
</dbReference>
<dbReference type="GO" id="GO:0055085">
    <property type="term" value="P:transmembrane transport"/>
    <property type="evidence" value="ECO:0007669"/>
    <property type="project" value="UniProtKB-ARBA"/>
</dbReference>
<dbReference type="SMART" id="SM00382">
    <property type="entry name" value="AAA"/>
    <property type="match status" value="1"/>
</dbReference>
<organism evidence="5 6">
    <name type="scientific">Paenibacillus silvae</name>
    <dbReference type="NCBI Taxonomy" id="1325358"/>
    <lineage>
        <taxon>Bacteria</taxon>
        <taxon>Bacillati</taxon>
        <taxon>Bacillota</taxon>
        <taxon>Bacilli</taxon>
        <taxon>Bacillales</taxon>
        <taxon>Paenibacillaceae</taxon>
        <taxon>Paenibacillus</taxon>
    </lineage>
</organism>
<dbReference type="Proteomes" id="UP000249204">
    <property type="component" value="Unassembled WGS sequence"/>
</dbReference>
<comment type="caution">
    <text evidence="5">The sequence shown here is derived from an EMBL/GenBank/DDBJ whole genome shotgun (WGS) entry which is preliminary data.</text>
</comment>
<dbReference type="SUPFAM" id="SSF52540">
    <property type="entry name" value="P-loop containing nucleoside triphosphate hydrolases"/>
    <property type="match status" value="1"/>
</dbReference>
<dbReference type="Pfam" id="PF00005">
    <property type="entry name" value="ABC_tran"/>
    <property type="match status" value="1"/>
</dbReference>
<dbReference type="Gene3D" id="3.40.50.300">
    <property type="entry name" value="P-loop containing nucleotide triphosphate hydrolases"/>
    <property type="match status" value="1"/>
</dbReference>
<dbReference type="InterPro" id="IPR050319">
    <property type="entry name" value="ABC_transp_ATP-bind"/>
</dbReference>
<dbReference type="PANTHER" id="PTHR43776:SF8">
    <property type="entry name" value="ABC TRANSPORTER, ATP-BINDING PROTEIN"/>
    <property type="match status" value="1"/>
</dbReference>
<dbReference type="PROSITE" id="PS00211">
    <property type="entry name" value="ABC_TRANSPORTER_1"/>
    <property type="match status" value="1"/>
</dbReference>
<dbReference type="PROSITE" id="PS50893">
    <property type="entry name" value="ABC_TRANSPORTER_2"/>
    <property type="match status" value="1"/>
</dbReference>
<proteinExistence type="predicted"/>